<dbReference type="Proteomes" id="UP000261811">
    <property type="component" value="Unassembled WGS sequence"/>
</dbReference>
<dbReference type="PROSITE" id="PS00061">
    <property type="entry name" value="ADH_SHORT"/>
    <property type="match status" value="1"/>
</dbReference>
<organism evidence="3 4">
    <name type="scientific">Actinomadura logoneensis</name>
    <dbReference type="NCBI Taxonomy" id="2293572"/>
    <lineage>
        <taxon>Bacteria</taxon>
        <taxon>Bacillati</taxon>
        <taxon>Actinomycetota</taxon>
        <taxon>Actinomycetes</taxon>
        <taxon>Streptosporangiales</taxon>
        <taxon>Thermomonosporaceae</taxon>
        <taxon>Actinomadura</taxon>
    </lineage>
</organism>
<dbReference type="NCBIfam" id="NF005559">
    <property type="entry name" value="PRK07231.1"/>
    <property type="match status" value="1"/>
</dbReference>
<protein>
    <submittedName>
        <fullName evidence="3">SDR family oxidoreductase</fullName>
    </submittedName>
</protein>
<comment type="caution">
    <text evidence="3">The sequence shown here is derived from an EMBL/GenBank/DDBJ whole genome shotgun (WGS) entry which is preliminary data.</text>
</comment>
<dbReference type="AlphaFoldDB" id="A0A372JKZ6"/>
<evidence type="ECO:0000256" key="1">
    <source>
        <dbReference type="ARBA" id="ARBA00006484"/>
    </source>
</evidence>
<evidence type="ECO:0000313" key="4">
    <source>
        <dbReference type="Proteomes" id="UP000261811"/>
    </source>
</evidence>
<dbReference type="FunFam" id="3.40.50.720:FF:000084">
    <property type="entry name" value="Short-chain dehydrogenase reductase"/>
    <property type="match status" value="1"/>
</dbReference>
<dbReference type="Gene3D" id="3.40.50.720">
    <property type="entry name" value="NAD(P)-binding Rossmann-like Domain"/>
    <property type="match status" value="1"/>
</dbReference>
<dbReference type="PANTHER" id="PTHR43639:SF1">
    <property type="entry name" value="SHORT-CHAIN DEHYDROGENASE_REDUCTASE FAMILY PROTEIN"/>
    <property type="match status" value="1"/>
</dbReference>
<dbReference type="PRINTS" id="PR00081">
    <property type="entry name" value="GDHRDH"/>
</dbReference>
<dbReference type="InterPro" id="IPR002347">
    <property type="entry name" value="SDR_fam"/>
</dbReference>
<keyword evidence="2" id="KW-0560">Oxidoreductase</keyword>
<dbReference type="GO" id="GO:0016491">
    <property type="term" value="F:oxidoreductase activity"/>
    <property type="evidence" value="ECO:0007669"/>
    <property type="project" value="UniProtKB-KW"/>
</dbReference>
<evidence type="ECO:0000256" key="2">
    <source>
        <dbReference type="ARBA" id="ARBA00023002"/>
    </source>
</evidence>
<sequence length="271" mass="27162">MNTSTTRPLDGRVTIVTGASRGIGAATARALHRAGSAVVLAARDADALNALAAEIADEGGRATAVPTDVTDAGAVDRLVRQTLDTYGRLDAACNNAAGGGHPPTPLADVAVEDFDSAFAVNLRGVFLAMRAEIPAMLESGGGAIVNMASTAGLQAVGGLAGYVSTKFGLVGLTQTAALDYAEAGVRVNALAPGPILTDQLERAGEQAQAAAAQAMPMRRIGSPDEVADAVVWLCSDAASFITGAVLPIDGGKLAGMAPFSRTRPAKTPVAG</sequence>
<dbReference type="OrthoDB" id="3566316at2"/>
<dbReference type="EMBL" id="QURH01000266">
    <property type="protein sequence ID" value="RFU40687.1"/>
    <property type="molecule type" value="Genomic_DNA"/>
</dbReference>
<gene>
    <name evidence="3" type="ORF">DZF91_15805</name>
</gene>
<reference evidence="3 4" key="1">
    <citation type="submission" date="2018-08" db="EMBL/GenBank/DDBJ databases">
        <title>Actinomadura jelena sp. nov., a novel Actinomycete isolated from soil in Chad.</title>
        <authorList>
            <person name="Shi L."/>
        </authorList>
    </citation>
    <scope>NUCLEOTIDE SEQUENCE [LARGE SCALE GENOMIC DNA]</scope>
    <source>
        <strain evidence="3 4">NEAU-G17</strain>
    </source>
</reference>
<evidence type="ECO:0000313" key="3">
    <source>
        <dbReference type="EMBL" id="RFU40687.1"/>
    </source>
</evidence>
<keyword evidence="4" id="KW-1185">Reference proteome</keyword>
<dbReference type="Pfam" id="PF13561">
    <property type="entry name" value="adh_short_C2"/>
    <property type="match status" value="1"/>
</dbReference>
<dbReference type="PRINTS" id="PR00080">
    <property type="entry name" value="SDRFAMILY"/>
</dbReference>
<dbReference type="RefSeq" id="WP_117358229.1">
    <property type="nucleotide sequence ID" value="NZ_QURH01000266.1"/>
</dbReference>
<comment type="similarity">
    <text evidence="1">Belongs to the short-chain dehydrogenases/reductases (SDR) family.</text>
</comment>
<dbReference type="CDD" id="cd05233">
    <property type="entry name" value="SDR_c"/>
    <property type="match status" value="1"/>
</dbReference>
<dbReference type="SUPFAM" id="SSF51735">
    <property type="entry name" value="NAD(P)-binding Rossmann-fold domains"/>
    <property type="match status" value="1"/>
</dbReference>
<dbReference type="PANTHER" id="PTHR43639">
    <property type="entry name" value="OXIDOREDUCTASE, SHORT-CHAIN DEHYDROGENASE/REDUCTASE FAMILY (AFU_ORTHOLOGUE AFUA_5G02870)"/>
    <property type="match status" value="1"/>
</dbReference>
<proteinExistence type="inferred from homology"/>
<dbReference type="InterPro" id="IPR020904">
    <property type="entry name" value="Sc_DH/Rdtase_CS"/>
</dbReference>
<name>A0A372JKZ6_9ACTN</name>
<accession>A0A372JKZ6</accession>
<dbReference type="InterPro" id="IPR036291">
    <property type="entry name" value="NAD(P)-bd_dom_sf"/>
</dbReference>